<protein>
    <submittedName>
        <fullName evidence="3">Uncharacterized protein LOC100741621 isoform X1</fullName>
    </submittedName>
</protein>
<dbReference type="Proteomes" id="UP000515180">
    <property type="component" value="Unplaced"/>
</dbReference>
<dbReference type="GeneID" id="100741621"/>
<gene>
    <name evidence="3" type="primary">LOC100741621</name>
</gene>
<sequence>MSERQDSTCQKYELPKSLQGTEDAEFVWNMITERFPNAAPLLCEMETVIDRAEDLLQQLRAPCREIETSTSFFTQDSEDSTVMFSARGSVITENDTIEESDAISKNVAEIQVSESSIDEREVNLIDETQNLVTKEQDIGNKSSDSLMMNSSITQKFSSDESASLNVETNTTKLMKETCSLEEWGKIADAAMRQDAAEVQSVKKTINMFEKRANFEETKMESHSIKKHEDSCITLHRQETCADVGDSVMEIGSHRTASQKFIVDKDDAINLSIQGSGDDSSSKIVSQRTPLNILEAYAKRCKIPIEYEYTSDCSHRHKSNVYVIRGNFAGFAATSRGLTEESTKNDLAAKILQMIANQEMKDEKLGALVDLTQEELLEIINLGADGLRETAQRKLYQLCLKKGVPVPKYCVEKMKTYQGLTYVATCSALGYISEGRGVRECVAKKTAADELYHQYCEDQKAESKVSFLSLIIYAYYRDQDSSDLYLLYYIFYLKFSFLLICALQFV</sequence>
<keyword evidence="1" id="KW-1133">Transmembrane helix</keyword>
<dbReference type="AlphaFoldDB" id="A0A6P3URB3"/>
<keyword evidence="1" id="KW-0472">Membrane</keyword>
<dbReference type="RefSeq" id="XP_012239170.1">
    <property type="nucleotide sequence ID" value="XM_012383747.3"/>
</dbReference>
<organism evidence="2 3">
    <name type="scientific">Bombus impatiens</name>
    <name type="common">Bumblebee</name>
    <dbReference type="NCBI Taxonomy" id="132113"/>
    <lineage>
        <taxon>Eukaryota</taxon>
        <taxon>Metazoa</taxon>
        <taxon>Ecdysozoa</taxon>
        <taxon>Arthropoda</taxon>
        <taxon>Hexapoda</taxon>
        <taxon>Insecta</taxon>
        <taxon>Pterygota</taxon>
        <taxon>Neoptera</taxon>
        <taxon>Endopterygota</taxon>
        <taxon>Hymenoptera</taxon>
        <taxon>Apocrita</taxon>
        <taxon>Aculeata</taxon>
        <taxon>Apoidea</taxon>
        <taxon>Anthophila</taxon>
        <taxon>Apidae</taxon>
        <taxon>Bombus</taxon>
        <taxon>Pyrobombus</taxon>
    </lineage>
</organism>
<dbReference type="Gene3D" id="3.30.160.20">
    <property type="match status" value="1"/>
</dbReference>
<keyword evidence="1" id="KW-0812">Transmembrane</keyword>
<dbReference type="KEGG" id="bim:100741621"/>
<reference evidence="3" key="1">
    <citation type="submission" date="2025-08" db="UniProtKB">
        <authorList>
            <consortium name="RefSeq"/>
        </authorList>
    </citation>
    <scope>IDENTIFICATION</scope>
</reference>
<evidence type="ECO:0000313" key="3">
    <source>
        <dbReference type="RefSeq" id="XP_012239170.1"/>
    </source>
</evidence>
<evidence type="ECO:0000256" key="1">
    <source>
        <dbReference type="SAM" id="Phobius"/>
    </source>
</evidence>
<feature type="transmembrane region" description="Helical" evidence="1">
    <location>
        <begin position="485"/>
        <end position="504"/>
    </location>
</feature>
<keyword evidence="2" id="KW-1185">Reference proteome</keyword>
<proteinExistence type="predicted"/>
<name>A0A6P3URB3_BOMIM</name>
<dbReference type="SUPFAM" id="SSF54768">
    <property type="entry name" value="dsRNA-binding domain-like"/>
    <property type="match status" value="1"/>
</dbReference>
<evidence type="ECO:0000313" key="2">
    <source>
        <dbReference type="Proteomes" id="UP000515180"/>
    </source>
</evidence>
<accession>A0A6P3URB3</accession>
<dbReference type="OrthoDB" id="7692519at2759"/>